<proteinExistence type="predicted"/>
<dbReference type="RefSeq" id="WP_072949914.1">
    <property type="nucleotide sequence ID" value="NZ_FRCT01000004.1"/>
</dbReference>
<keyword evidence="1" id="KW-0812">Transmembrane</keyword>
<sequence>MKKLNIVAKTGISIEIAALIVMLVFLISGGPVPKWAVLLLFAGAIICFISGFLPEKAINPDMRSKTNPKAFG</sequence>
<feature type="transmembrane region" description="Helical" evidence="1">
    <location>
        <begin position="35"/>
        <end position="53"/>
    </location>
</feature>
<evidence type="ECO:0000256" key="1">
    <source>
        <dbReference type="SAM" id="Phobius"/>
    </source>
</evidence>
<evidence type="ECO:0000313" key="2">
    <source>
        <dbReference type="EMBL" id="SHM42529.1"/>
    </source>
</evidence>
<keyword evidence="1" id="KW-1133">Transmembrane helix</keyword>
<organism evidence="2 3">
    <name type="scientific">Ruminococcus flavefaciens</name>
    <dbReference type="NCBI Taxonomy" id="1265"/>
    <lineage>
        <taxon>Bacteria</taxon>
        <taxon>Bacillati</taxon>
        <taxon>Bacillota</taxon>
        <taxon>Clostridia</taxon>
        <taxon>Eubacteriales</taxon>
        <taxon>Oscillospiraceae</taxon>
        <taxon>Ruminococcus</taxon>
    </lineage>
</organism>
<protein>
    <submittedName>
        <fullName evidence="2">Uncharacterized protein</fullName>
    </submittedName>
</protein>
<name>A0A1M7IPD6_RUMFL</name>
<dbReference type="EMBL" id="FRCT01000004">
    <property type="protein sequence ID" value="SHM42529.1"/>
    <property type="molecule type" value="Genomic_DNA"/>
</dbReference>
<feature type="transmembrane region" description="Helical" evidence="1">
    <location>
        <begin position="12"/>
        <end position="29"/>
    </location>
</feature>
<keyword evidence="1" id="KW-0472">Membrane</keyword>
<gene>
    <name evidence="2" type="ORF">SAMN04487860_104236</name>
</gene>
<accession>A0A1M7IPD6</accession>
<dbReference type="Proteomes" id="UP000184394">
    <property type="component" value="Unassembled WGS sequence"/>
</dbReference>
<evidence type="ECO:0000313" key="3">
    <source>
        <dbReference type="Proteomes" id="UP000184394"/>
    </source>
</evidence>
<dbReference type="AlphaFoldDB" id="A0A1M7IPD6"/>
<reference evidence="2 3" key="1">
    <citation type="submission" date="2016-11" db="EMBL/GenBank/DDBJ databases">
        <authorList>
            <person name="Jaros S."/>
            <person name="Januszkiewicz K."/>
            <person name="Wedrychowicz H."/>
        </authorList>
    </citation>
    <scope>NUCLEOTIDE SEQUENCE [LARGE SCALE GENOMIC DNA]</scope>
    <source>
        <strain evidence="2 3">Y1</strain>
    </source>
</reference>